<evidence type="ECO:0000313" key="2">
    <source>
        <dbReference type="Proteomes" id="UP000095008"/>
    </source>
</evidence>
<evidence type="ECO:0000313" key="1">
    <source>
        <dbReference type="EMBL" id="OCX74393.1"/>
    </source>
</evidence>
<reference evidence="1" key="1">
    <citation type="journal article" date="2016" name="Int. J. Mol. Sci.">
        <title>Comparative genomics of the extreme acidophile Acidithiobacillus thiooxidans reveals intraspecific divergence and niche adaptation.</title>
        <authorList>
            <person name="Zhang X."/>
            <person name="Feng X."/>
            <person name="Tao J."/>
            <person name="Ma L."/>
            <person name="Xiao Y."/>
            <person name="Liang Y."/>
            <person name="Liu X."/>
            <person name="Yin H."/>
        </authorList>
    </citation>
    <scope>NUCLEOTIDE SEQUENCE [LARGE SCALE GENOMIC DNA]</scope>
    <source>
        <strain evidence="1">DXS-W</strain>
    </source>
</reference>
<accession>A0A1C2IEL0</accession>
<gene>
    <name evidence="1" type="ORF">A6M23_06300</name>
</gene>
<dbReference type="EMBL" id="LWRY01000040">
    <property type="protein sequence ID" value="OCX74393.1"/>
    <property type="molecule type" value="Genomic_DNA"/>
</dbReference>
<sequence length="119" mass="12706">MIIPVRKAMNTPDPATTNAIRHPRKIHKATNPYQLNQGVAIRKAQAGPGRLPPRQSASAVGIAVQQHKGVKNPTVAPIALARHTEYPDKYLATTVGLTTACKNPANKKPKTATSANSLE</sequence>
<keyword evidence="2" id="KW-1185">Reference proteome</keyword>
<dbReference type="Proteomes" id="UP000095008">
    <property type="component" value="Unassembled WGS sequence"/>
</dbReference>
<comment type="caution">
    <text evidence="1">The sequence shown here is derived from an EMBL/GenBank/DDBJ whole genome shotgun (WGS) entry which is preliminary data.</text>
</comment>
<proteinExistence type="predicted"/>
<dbReference type="AlphaFoldDB" id="A0A1C2IEL0"/>
<protein>
    <submittedName>
        <fullName evidence="1">Uncharacterized protein</fullName>
    </submittedName>
</protein>
<name>A0A1C2IEL0_ACITH</name>
<organism evidence="1 2">
    <name type="scientific">Acidithiobacillus thiooxidans</name>
    <name type="common">Thiobacillus thiooxidans</name>
    <dbReference type="NCBI Taxonomy" id="930"/>
    <lineage>
        <taxon>Bacteria</taxon>
        <taxon>Pseudomonadati</taxon>
        <taxon>Pseudomonadota</taxon>
        <taxon>Acidithiobacillia</taxon>
        <taxon>Acidithiobacillales</taxon>
        <taxon>Acidithiobacillaceae</taxon>
        <taxon>Acidithiobacillus</taxon>
    </lineage>
</organism>